<comment type="caution">
    <text evidence="3">The sequence shown here is derived from an EMBL/GenBank/DDBJ whole genome shotgun (WGS) entry which is preliminary data.</text>
</comment>
<gene>
    <name evidence="3" type="ORF">QFZ22_009113</name>
</gene>
<dbReference type="Pfam" id="PF03364">
    <property type="entry name" value="Polyketide_cyc"/>
    <property type="match status" value="1"/>
</dbReference>
<accession>A0AAW8FUD1</accession>
<dbReference type="PANTHER" id="PTHR33824:SF7">
    <property type="entry name" value="POLYKETIDE CYCLASE_DEHYDRASE AND LIPID TRANSPORT SUPERFAMILY PROTEIN"/>
    <property type="match status" value="1"/>
</dbReference>
<dbReference type="InterPro" id="IPR005031">
    <property type="entry name" value="COQ10_START"/>
</dbReference>
<dbReference type="PROSITE" id="PS51318">
    <property type="entry name" value="TAT"/>
    <property type="match status" value="1"/>
</dbReference>
<dbReference type="EMBL" id="JAUSZV010000005">
    <property type="protein sequence ID" value="MDQ0913128.1"/>
    <property type="molecule type" value="Genomic_DNA"/>
</dbReference>
<dbReference type="GO" id="GO:0042438">
    <property type="term" value="P:melanin biosynthetic process"/>
    <property type="evidence" value="ECO:0007669"/>
    <property type="project" value="InterPro"/>
</dbReference>
<dbReference type="InterPro" id="IPR047137">
    <property type="entry name" value="ORF3"/>
</dbReference>
<name>A0AAW8FUD1_9ACTN</name>
<sequence>MPELTRRTALPATAALAAASVATPRACADEHHHGAPETFEEVYKGRRIPGRPGGHGLLDHTRHYTFDTLDSEQRSSRPVCPAGRAVPAPYTPRRRRRDSPVSQVEESIEVGVPVHTAYNQWTQFETFPEFMSGVERIEQRTDTLTHWVTNVNGVHREFDAEITEQIPDERVAWTTIAGEAKQAGAVTFHRLDDAHTKVMLQMDFHPDSITEKVGDKLGFVKRQTKGDLERFKTFIEERGQETGEWRGAVI</sequence>
<dbReference type="InterPro" id="IPR010928">
    <property type="entry name" value="MelC1"/>
</dbReference>
<proteinExistence type="predicted"/>
<evidence type="ECO:0000259" key="2">
    <source>
        <dbReference type="Pfam" id="PF03364"/>
    </source>
</evidence>
<evidence type="ECO:0000313" key="3">
    <source>
        <dbReference type="EMBL" id="MDQ0913128.1"/>
    </source>
</evidence>
<evidence type="ECO:0000256" key="1">
    <source>
        <dbReference type="SAM" id="MobiDB-lite"/>
    </source>
</evidence>
<dbReference type="Pfam" id="PF06236">
    <property type="entry name" value="MelC1"/>
    <property type="match status" value="1"/>
</dbReference>
<dbReference type="InterPro" id="IPR006311">
    <property type="entry name" value="TAT_signal"/>
</dbReference>
<feature type="domain" description="Coenzyme Q-binding protein COQ10 START" evidence="2">
    <location>
        <begin position="110"/>
        <end position="230"/>
    </location>
</feature>
<reference evidence="3" key="1">
    <citation type="submission" date="2023-07" db="EMBL/GenBank/DDBJ databases">
        <title>Comparative genomics of wheat-associated soil bacteria to identify genetic determinants of phenazine resistance.</title>
        <authorList>
            <person name="Mouncey N."/>
        </authorList>
    </citation>
    <scope>NUCLEOTIDE SEQUENCE</scope>
    <source>
        <strain evidence="3">V4I22</strain>
    </source>
</reference>
<dbReference type="AlphaFoldDB" id="A0AAW8FUD1"/>
<feature type="region of interest" description="Disordered" evidence="1">
    <location>
        <begin position="69"/>
        <end position="106"/>
    </location>
</feature>
<dbReference type="GO" id="GO:0005507">
    <property type="term" value="F:copper ion binding"/>
    <property type="evidence" value="ECO:0007669"/>
    <property type="project" value="InterPro"/>
</dbReference>
<dbReference type="Proteomes" id="UP001234216">
    <property type="component" value="Unassembled WGS sequence"/>
</dbReference>
<dbReference type="SUPFAM" id="SSF55961">
    <property type="entry name" value="Bet v1-like"/>
    <property type="match status" value="1"/>
</dbReference>
<protein>
    <submittedName>
        <fullName evidence="3">Membrane protein</fullName>
    </submittedName>
</protein>
<dbReference type="Gene3D" id="3.30.530.20">
    <property type="match status" value="1"/>
</dbReference>
<organism evidence="3 4">
    <name type="scientific">Streptomyces canus</name>
    <dbReference type="NCBI Taxonomy" id="58343"/>
    <lineage>
        <taxon>Bacteria</taxon>
        <taxon>Bacillati</taxon>
        <taxon>Actinomycetota</taxon>
        <taxon>Actinomycetes</taxon>
        <taxon>Kitasatosporales</taxon>
        <taxon>Streptomycetaceae</taxon>
        <taxon>Streptomyces</taxon>
        <taxon>Streptomyces aurantiacus group</taxon>
    </lineage>
</organism>
<dbReference type="PANTHER" id="PTHR33824">
    <property type="entry name" value="POLYKETIDE CYCLASE/DEHYDRASE AND LIPID TRANSPORT SUPERFAMILY PROTEIN"/>
    <property type="match status" value="1"/>
</dbReference>
<dbReference type="InterPro" id="IPR023393">
    <property type="entry name" value="START-like_dom_sf"/>
</dbReference>
<evidence type="ECO:0000313" key="4">
    <source>
        <dbReference type="Proteomes" id="UP001234216"/>
    </source>
</evidence>
<dbReference type="CDD" id="cd07817">
    <property type="entry name" value="SRPBCC_8"/>
    <property type="match status" value="1"/>
</dbReference>